<dbReference type="InterPro" id="IPR014757">
    <property type="entry name" value="Tscrpt_reg_IclR_C"/>
</dbReference>
<dbReference type="InterPro" id="IPR005471">
    <property type="entry name" value="Tscrpt_reg_IclR_N"/>
</dbReference>
<gene>
    <name evidence="6" type="ORF">ENS06_12040</name>
</gene>
<evidence type="ECO:0000256" key="1">
    <source>
        <dbReference type="ARBA" id="ARBA00023015"/>
    </source>
</evidence>
<dbReference type="InterPro" id="IPR050707">
    <property type="entry name" value="HTH_MetabolicPath_Reg"/>
</dbReference>
<dbReference type="PANTHER" id="PTHR30136:SF34">
    <property type="entry name" value="TRANSCRIPTIONAL REGULATOR"/>
    <property type="match status" value="1"/>
</dbReference>
<dbReference type="Gene3D" id="3.30.450.40">
    <property type="match status" value="1"/>
</dbReference>
<evidence type="ECO:0000256" key="3">
    <source>
        <dbReference type="ARBA" id="ARBA00023163"/>
    </source>
</evidence>
<dbReference type="PANTHER" id="PTHR30136">
    <property type="entry name" value="HELIX-TURN-HELIX TRANSCRIPTIONAL REGULATOR, ICLR FAMILY"/>
    <property type="match status" value="1"/>
</dbReference>
<accession>A0A832EJZ0</accession>
<dbReference type="EMBL" id="DSTK01000036">
    <property type="protein sequence ID" value="HFK98034.1"/>
    <property type="molecule type" value="Genomic_DNA"/>
</dbReference>
<evidence type="ECO:0000259" key="4">
    <source>
        <dbReference type="PROSITE" id="PS51077"/>
    </source>
</evidence>
<dbReference type="SUPFAM" id="SSF46785">
    <property type="entry name" value="Winged helix' DNA-binding domain"/>
    <property type="match status" value="1"/>
</dbReference>
<name>A0A832EJZ0_9BACT</name>
<dbReference type="Gene3D" id="1.10.10.10">
    <property type="entry name" value="Winged helix-like DNA-binding domain superfamily/Winged helix DNA-binding domain"/>
    <property type="match status" value="1"/>
</dbReference>
<dbReference type="InterPro" id="IPR029016">
    <property type="entry name" value="GAF-like_dom_sf"/>
</dbReference>
<proteinExistence type="predicted"/>
<dbReference type="InterPro" id="IPR036390">
    <property type="entry name" value="WH_DNA-bd_sf"/>
</dbReference>
<dbReference type="GO" id="GO:0003677">
    <property type="term" value="F:DNA binding"/>
    <property type="evidence" value="ECO:0007669"/>
    <property type="project" value="UniProtKB-KW"/>
</dbReference>
<dbReference type="GO" id="GO:0045892">
    <property type="term" value="P:negative regulation of DNA-templated transcription"/>
    <property type="evidence" value="ECO:0007669"/>
    <property type="project" value="TreeGrafter"/>
</dbReference>
<dbReference type="AlphaFoldDB" id="A0A832EJZ0"/>
<keyword evidence="2" id="KW-0238">DNA-binding</keyword>
<dbReference type="Pfam" id="PF01614">
    <property type="entry name" value="IclR_C"/>
    <property type="match status" value="1"/>
</dbReference>
<dbReference type="GO" id="GO:0003700">
    <property type="term" value="F:DNA-binding transcription factor activity"/>
    <property type="evidence" value="ECO:0007669"/>
    <property type="project" value="TreeGrafter"/>
</dbReference>
<evidence type="ECO:0000256" key="2">
    <source>
        <dbReference type="ARBA" id="ARBA00023125"/>
    </source>
</evidence>
<feature type="domain" description="HTH iclR-type" evidence="4">
    <location>
        <begin position="16"/>
        <end position="77"/>
    </location>
</feature>
<evidence type="ECO:0000313" key="6">
    <source>
        <dbReference type="EMBL" id="HFK98034.1"/>
    </source>
</evidence>
<comment type="caution">
    <text evidence="6">The sequence shown here is derived from an EMBL/GenBank/DDBJ whole genome shotgun (WGS) entry which is preliminary data.</text>
</comment>
<keyword evidence="3" id="KW-0804">Transcription</keyword>
<dbReference type="SMART" id="SM00346">
    <property type="entry name" value="HTH_ICLR"/>
    <property type="match status" value="1"/>
</dbReference>
<dbReference type="SUPFAM" id="SSF55781">
    <property type="entry name" value="GAF domain-like"/>
    <property type="match status" value="1"/>
</dbReference>
<dbReference type="PROSITE" id="PS51078">
    <property type="entry name" value="ICLR_ED"/>
    <property type="match status" value="1"/>
</dbReference>
<protein>
    <submittedName>
        <fullName evidence="6">IclR family transcriptional regulator</fullName>
    </submittedName>
</protein>
<reference evidence="6" key="1">
    <citation type="journal article" date="2020" name="mSystems">
        <title>Genome- and Community-Level Interaction Insights into Carbon Utilization and Element Cycling Functions of Hydrothermarchaeota in Hydrothermal Sediment.</title>
        <authorList>
            <person name="Zhou Z."/>
            <person name="Liu Y."/>
            <person name="Xu W."/>
            <person name="Pan J."/>
            <person name="Luo Z.H."/>
            <person name="Li M."/>
        </authorList>
    </citation>
    <scope>NUCLEOTIDE SEQUENCE [LARGE SCALE GENOMIC DNA]</scope>
    <source>
        <strain evidence="6">SpSt-456</strain>
    </source>
</reference>
<sequence length="276" mass="31145">MASKVTIVEDASRTFIQSLSRGMAVLEVLSQAERPLNLTEIADTIGLNKVTVSRFCYTWVRLGYVHRTPDKHYQLAPKMLSLGYAALSRMDIRQVGEPYLQELSRRLGETVNMAVLDGLDILYVDRYVTEPIMKHPLHIGARLPVYCTSMGKAMAAFLPTKEREDLIKRLHFYALTHRTILSQEAFRNELNLVRSRGYAVNDEELSVGLRSIAVPVLRRGHPVAAVNVAVPTIRYTVEQLVEQCLPSLKETAQTIADLLSKQISVKRVSRRSEVAR</sequence>
<feature type="domain" description="IclR-ED" evidence="5">
    <location>
        <begin position="78"/>
        <end position="261"/>
    </location>
</feature>
<dbReference type="PROSITE" id="PS51077">
    <property type="entry name" value="HTH_ICLR"/>
    <property type="match status" value="1"/>
</dbReference>
<dbReference type="Pfam" id="PF09339">
    <property type="entry name" value="HTH_IclR"/>
    <property type="match status" value="1"/>
</dbReference>
<dbReference type="InterPro" id="IPR036388">
    <property type="entry name" value="WH-like_DNA-bd_sf"/>
</dbReference>
<evidence type="ECO:0000259" key="5">
    <source>
        <dbReference type="PROSITE" id="PS51078"/>
    </source>
</evidence>
<keyword evidence="1" id="KW-0805">Transcription regulation</keyword>
<organism evidence="6">
    <name type="scientific">Desulfacinum infernum</name>
    <dbReference type="NCBI Taxonomy" id="35837"/>
    <lineage>
        <taxon>Bacteria</taxon>
        <taxon>Pseudomonadati</taxon>
        <taxon>Thermodesulfobacteriota</taxon>
        <taxon>Syntrophobacteria</taxon>
        <taxon>Syntrophobacterales</taxon>
        <taxon>Syntrophobacteraceae</taxon>
        <taxon>Desulfacinum</taxon>
    </lineage>
</organism>